<evidence type="ECO:0000256" key="5">
    <source>
        <dbReference type="ARBA" id="ARBA00022692"/>
    </source>
</evidence>
<dbReference type="PANTHER" id="PTHR48063">
    <property type="entry name" value="LRR RECEPTOR-LIKE KINASE"/>
    <property type="match status" value="1"/>
</dbReference>
<feature type="domain" description="Disease resistance R13L4/SHOC-2-like LRR" evidence="15">
    <location>
        <begin position="98"/>
        <end position="213"/>
    </location>
</feature>
<dbReference type="InterPro" id="IPR001611">
    <property type="entry name" value="Leu-rich_rpt"/>
</dbReference>
<dbReference type="Proteomes" id="UP001054252">
    <property type="component" value="Unassembled WGS sequence"/>
</dbReference>
<dbReference type="InterPro" id="IPR032675">
    <property type="entry name" value="LRR_dom_sf"/>
</dbReference>
<keyword evidence="11" id="KW-0325">Glycoprotein</keyword>
<accession>A0AAV5MS10</accession>
<feature type="domain" description="Leucine-rich repeat-containing N-terminal plant-type" evidence="14">
    <location>
        <begin position="29"/>
        <end position="67"/>
    </location>
</feature>
<dbReference type="InterPro" id="IPR046956">
    <property type="entry name" value="RLP23-like"/>
</dbReference>
<reference evidence="16 17" key="1">
    <citation type="journal article" date="2021" name="Commun. Biol.">
        <title>The genome of Shorea leprosula (Dipterocarpaceae) highlights the ecological relevance of drought in aseasonal tropical rainforests.</title>
        <authorList>
            <person name="Ng K.K.S."/>
            <person name="Kobayashi M.J."/>
            <person name="Fawcett J.A."/>
            <person name="Hatakeyama M."/>
            <person name="Paape T."/>
            <person name="Ng C.H."/>
            <person name="Ang C.C."/>
            <person name="Tnah L.H."/>
            <person name="Lee C.T."/>
            <person name="Nishiyama T."/>
            <person name="Sese J."/>
            <person name="O'Brien M.J."/>
            <person name="Copetti D."/>
            <person name="Mohd Noor M.I."/>
            <person name="Ong R.C."/>
            <person name="Putra M."/>
            <person name="Sireger I.Z."/>
            <person name="Indrioko S."/>
            <person name="Kosugi Y."/>
            <person name="Izuno A."/>
            <person name="Isagi Y."/>
            <person name="Lee S.L."/>
            <person name="Shimizu K.K."/>
        </authorList>
    </citation>
    <scope>NUCLEOTIDE SEQUENCE [LARGE SCALE GENOMIC DNA]</scope>
    <source>
        <strain evidence="16">214</strain>
    </source>
</reference>
<dbReference type="EMBL" id="BPVZ01000541">
    <property type="protein sequence ID" value="GKV51789.1"/>
    <property type="molecule type" value="Genomic_DNA"/>
</dbReference>
<feature type="transmembrane region" description="Helical" evidence="12">
    <location>
        <begin position="1007"/>
        <end position="1028"/>
    </location>
</feature>
<evidence type="ECO:0000256" key="9">
    <source>
        <dbReference type="ARBA" id="ARBA00023136"/>
    </source>
</evidence>
<dbReference type="InterPro" id="IPR013210">
    <property type="entry name" value="LRR_N_plant-typ"/>
</dbReference>
<comment type="similarity">
    <text evidence="2">Belongs to the RLP family.</text>
</comment>
<evidence type="ECO:0000256" key="3">
    <source>
        <dbReference type="ARBA" id="ARBA00022475"/>
    </source>
</evidence>
<feature type="signal peptide" evidence="13">
    <location>
        <begin position="1"/>
        <end position="22"/>
    </location>
</feature>
<organism evidence="16 17">
    <name type="scientific">Rubroshorea leprosula</name>
    <dbReference type="NCBI Taxonomy" id="152421"/>
    <lineage>
        <taxon>Eukaryota</taxon>
        <taxon>Viridiplantae</taxon>
        <taxon>Streptophyta</taxon>
        <taxon>Embryophyta</taxon>
        <taxon>Tracheophyta</taxon>
        <taxon>Spermatophyta</taxon>
        <taxon>Magnoliopsida</taxon>
        <taxon>eudicotyledons</taxon>
        <taxon>Gunneridae</taxon>
        <taxon>Pentapetalae</taxon>
        <taxon>rosids</taxon>
        <taxon>malvids</taxon>
        <taxon>Malvales</taxon>
        <taxon>Dipterocarpaceae</taxon>
        <taxon>Rubroshorea</taxon>
    </lineage>
</organism>
<evidence type="ECO:0000256" key="8">
    <source>
        <dbReference type="ARBA" id="ARBA00022989"/>
    </source>
</evidence>
<sequence>MGLLTALFIGFLSLATLNVAFCNGGCKESERQALLKLKQDMVDPANQLASWVADDEDCCRWKGVVCDNMTGHVLELNLNDGNDEQLEARLGGKISPSLLHLKHLRYLDLSNNNFGEIHIPKFFGSLKSLRILNLSYSGFAGEVPHHLGNLSNLKYLNLYENENLHIENFQWLSALSSLEHLDFTSVNLSKAANWFHVINTLPSLVELHLSWCELGPHYQVHPITSVNLSSLDVLDLSGNNFHDLSIIKWVFRLKKLIFLDLSVNHFDGPIPYDLQNLTLLRHLDLSYNYFNSSIPNRLDNFSSLQWLSGLSSLEYLDLTWVNLSKASNWFHVVNTLPSLVELRLSWCELELHYQVHPITSVNLSSLNVLDLSRNSFHNLSIIKWVCGLKKLISLDLSSNQFAGPIPYDLQNLTLLRYLRLSSNGFNSSIPDWLDNFSHLEFLELLNNDFEGEIPIRSIGKLCNLSFLDLSYVNLSLKISQILEMFSTGCISNSLETLHLDNCQLTGQLTNQLGNFKSLRELSLFDNSISGPIPTSIVDFDWVPHFQIQILRLGSWHLGWQFPQWLHSQKYLSYLDISDSKIVDKVPNWFWELSSQCLYVNISHNQIHGHLPSILSSPSLNTFLNIIVFDFSSNNFIGPLSRISSNMSFLDFSNNKLSGSLSYFLCHEKNEFMRMRILNLGQNFLFGELPDCWTKWPNLKAIVLADNNLTGKIPWSIGALSYLVSLHLQKNYLSGEIPLSLSNCTELEMLQLSENELDGSIPPWVGKSLSNLIILNLGSNKFLGHIPNELCSLNSLQILDLAHNNLFGSLPRCIGNISVLLSSDNHSHEFDFGFVFSYGNMFEVAYLENAFVSIKGQLREYDNILYLVKAMDFSSNNLSGEIPSEITYLQGLQSLNLSHNLFTGRIPRNIGNMRMLESVDFSGNELSGSIPESMSSLTFLGYLNLSNNQLTGQIPSGTQLQSFSASSYAGNKLCGLPLPHKCSVNRSFVPSIQNKGGKDRNGIESICLFASVALGFIVGFWSVLGPLLISKQWRCMYYQFLEKMW</sequence>
<keyword evidence="4" id="KW-0433">Leucine-rich repeat</keyword>
<dbReference type="FunFam" id="3.80.10.10:FF:000111">
    <property type="entry name" value="LRR receptor-like serine/threonine-protein kinase ERECTA"/>
    <property type="match status" value="1"/>
</dbReference>
<evidence type="ECO:0000256" key="6">
    <source>
        <dbReference type="ARBA" id="ARBA00022729"/>
    </source>
</evidence>
<evidence type="ECO:0000256" key="10">
    <source>
        <dbReference type="ARBA" id="ARBA00023170"/>
    </source>
</evidence>
<evidence type="ECO:0000256" key="2">
    <source>
        <dbReference type="ARBA" id="ARBA00009592"/>
    </source>
</evidence>
<keyword evidence="5 12" id="KW-0812">Transmembrane</keyword>
<name>A0AAV5MS10_9ROSI</name>
<proteinExistence type="inferred from homology"/>
<keyword evidence="7" id="KW-0677">Repeat</keyword>
<keyword evidence="6 13" id="KW-0732">Signal</keyword>
<dbReference type="InterPro" id="IPR055414">
    <property type="entry name" value="LRR_R13L4/SHOC2-like"/>
</dbReference>
<evidence type="ECO:0000256" key="4">
    <source>
        <dbReference type="ARBA" id="ARBA00022614"/>
    </source>
</evidence>
<evidence type="ECO:0000313" key="17">
    <source>
        <dbReference type="Proteomes" id="UP001054252"/>
    </source>
</evidence>
<dbReference type="Pfam" id="PF13855">
    <property type="entry name" value="LRR_8"/>
    <property type="match status" value="1"/>
</dbReference>
<evidence type="ECO:0000256" key="7">
    <source>
        <dbReference type="ARBA" id="ARBA00022737"/>
    </source>
</evidence>
<dbReference type="Pfam" id="PF08263">
    <property type="entry name" value="LRRNT_2"/>
    <property type="match status" value="1"/>
</dbReference>
<keyword evidence="17" id="KW-1185">Reference proteome</keyword>
<evidence type="ECO:0000259" key="14">
    <source>
        <dbReference type="Pfam" id="PF08263"/>
    </source>
</evidence>
<dbReference type="FunFam" id="3.80.10.10:FF:000041">
    <property type="entry name" value="LRR receptor-like serine/threonine-protein kinase ERECTA"/>
    <property type="match status" value="1"/>
</dbReference>
<dbReference type="InterPro" id="IPR003591">
    <property type="entry name" value="Leu-rich_rpt_typical-subtyp"/>
</dbReference>
<evidence type="ECO:0000256" key="13">
    <source>
        <dbReference type="SAM" id="SignalP"/>
    </source>
</evidence>
<keyword evidence="10" id="KW-0675">Receptor</keyword>
<comment type="caution">
    <text evidence="16">The sequence shown here is derived from an EMBL/GenBank/DDBJ whole genome shotgun (WGS) entry which is preliminary data.</text>
</comment>
<dbReference type="GO" id="GO:0005886">
    <property type="term" value="C:plasma membrane"/>
    <property type="evidence" value="ECO:0007669"/>
    <property type="project" value="UniProtKB-SubCell"/>
</dbReference>
<dbReference type="PANTHER" id="PTHR48063:SF98">
    <property type="entry name" value="LRR RECEPTOR-LIKE SERINE_THREONINE-PROTEIN KINASE FLS2"/>
    <property type="match status" value="1"/>
</dbReference>
<keyword evidence="3" id="KW-1003">Cell membrane</keyword>
<keyword evidence="9 12" id="KW-0472">Membrane</keyword>
<evidence type="ECO:0008006" key="18">
    <source>
        <dbReference type="Google" id="ProtNLM"/>
    </source>
</evidence>
<feature type="chain" id="PRO_5043977750" description="Leucine-rich repeat-containing N-terminal plant-type domain-containing protein" evidence="13">
    <location>
        <begin position="23"/>
        <end position="1044"/>
    </location>
</feature>
<comment type="subcellular location">
    <subcellularLocation>
        <location evidence="1">Cell membrane</location>
        <topology evidence="1">Single-pass type I membrane protein</topology>
    </subcellularLocation>
</comment>
<evidence type="ECO:0000256" key="12">
    <source>
        <dbReference type="SAM" id="Phobius"/>
    </source>
</evidence>
<protein>
    <recommendedName>
        <fullName evidence="18">Leucine-rich repeat-containing N-terminal plant-type domain-containing protein</fullName>
    </recommendedName>
</protein>
<dbReference type="FunFam" id="3.80.10.10:FF:000095">
    <property type="entry name" value="LRR receptor-like serine/threonine-protein kinase GSO1"/>
    <property type="match status" value="1"/>
</dbReference>
<dbReference type="SMART" id="SM00369">
    <property type="entry name" value="LRR_TYP"/>
    <property type="match status" value="10"/>
</dbReference>
<dbReference type="Gene3D" id="3.80.10.10">
    <property type="entry name" value="Ribonuclease Inhibitor"/>
    <property type="match status" value="4"/>
</dbReference>
<gene>
    <name evidence="16" type="ORF">SLEP1_g58414</name>
</gene>
<evidence type="ECO:0000256" key="1">
    <source>
        <dbReference type="ARBA" id="ARBA00004251"/>
    </source>
</evidence>
<evidence type="ECO:0000256" key="11">
    <source>
        <dbReference type="ARBA" id="ARBA00023180"/>
    </source>
</evidence>
<dbReference type="Pfam" id="PF23598">
    <property type="entry name" value="LRR_14"/>
    <property type="match status" value="1"/>
</dbReference>
<dbReference type="SUPFAM" id="SSF52058">
    <property type="entry name" value="L domain-like"/>
    <property type="match status" value="1"/>
</dbReference>
<dbReference type="AlphaFoldDB" id="A0AAV5MS10"/>
<keyword evidence="8 12" id="KW-1133">Transmembrane helix</keyword>
<dbReference type="SUPFAM" id="SSF52047">
    <property type="entry name" value="RNI-like"/>
    <property type="match status" value="2"/>
</dbReference>
<evidence type="ECO:0000313" key="16">
    <source>
        <dbReference type="EMBL" id="GKV51789.1"/>
    </source>
</evidence>
<evidence type="ECO:0000259" key="15">
    <source>
        <dbReference type="Pfam" id="PF23598"/>
    </source>
</evidence>
<dbReference type="Pfam" id="PF00560">
    <property type="entry name" value="LRR_1"/>
    <property type="match status" value="10"/>
</dbReference>